<dbReference type="Pfam" id="PF11888">
    <property type="entry name" value="DUF3408"/>
    <property type="match status" value="1"/>
</dbReference>
<protein>
    <submittedName>
        <fullName evidence="1">DUF3408 domain-containing protein</fullName>
    </submittedName>
</protein>
<comment type="caution">
    <text evidence="1">The sequence shown here is derived from an EMBL/GenBank/DDBJ whole genome shotgun (WGS) entry which is preliminary data.</text>
</comment>
<dbReference type="Proteomes" id="UP000297225">
    <property type="component" value="Unassembled WGS sequence"/>
</dbReference>
<dbReference type="RefSeq" id="WP_134849843.1">
    <property type="nucleotide sequence ID" value="NZ_CP197400.1"/>
</dbReference>
<proteinExistence type="predicted"/>
<name>A0A4Y8WPA9_9PORP</name>
<organism evidence="1 2">
    <name type="scientific">Porphyromonas levii</name>
    <dbReference type="NCBI Taxonomy" id="28114"/>
    <lineage>
        <taxon>Bacteria</taxon>
        <taxon>Pseudomonadati</taxon>
        <taxon>Bacteroidota</taxon>
        <taxon>Bacteroidia</taxon>
        <taxon>Bacteroidales</taxon>
        <taxon>Porphyromonadaceae</taxon>
        <taxon>Porphyromonas</taxon>
    </lineage>
</organism>
<dbReference type="AlphaFoldDB" id="A0A4Y8WPA9"/>
<gene>
    <name evidence="1" type="ORF">E4P47_08415</name>
</gene>
<dbReference type="OrthoDB" id="1096132at2"/>
<evidence type="ECO:0000313" key="2">
    <source>
        <dbReference type="Proteomes" id="UP000297225"/>
    </source>
</evidence>
<dbReference type="EMBL" id="SPNC01000158">
    <property type="protein sequence ID" value="TFH94234.1"/>
    <property type="molecule type" value="Genomic_DNA"/>
</dbReference>
<keyword evidence="2" id="KW-1185">Reference proteome</keyword>
<evidence type="ECO:0000313" key="1">
    <source>
        <dbReference type="EMBL" id="TFH94234.1"/>
    </source>
</evidence>
<accession>A0A4Y8WPA9</accession>
<reference evidence="1 2" key="1">
    <citation type="submission" date="2019-03" db="EMBL/GenBank/DDBJ databases">
        <title>Porphyromonas levii Isolated from the Uterus of Dairy Cows.</title>
        <authorList>
            <person name="Francis A.M."/>
        </authorList>
    </citation>
    <scope>NUCLEOTIDE SEQUENCE [LARGE SCALE GENOMIC DNA]</scope>
    <source>
        <strain evidence="1 2">AF5678</strain>
    </source>
</reference>
<dbReference type="InterPro" id="IPR021823">
    <property type="entry name" value="DUF3408"/>
</dbReference>
<sequence length="124" mass="15162">MTIAERREQRLRELQKQHSFSDEFLRKLRVDEDEKIENSNPSSELTASDKIAYDKLERFRQQYLKGQRIQERKAVYISENTRNRLGLVVRRLGEYETTLSSYIEQILLKHLERYERDIDEWRKL</sequence>
<dbReference type="GeneID" id="66797330"/>